<evidence type="ECO:0000313" key="4">
    <source>
        <dbReference type="Proteomes" id="UP001610334"/>
    </source>
</evidence>
<organism evidence="3 4">
    <name type="scientific">Aspergillus granulosus</name>
    <dbReference type="NCBI Taxonomy" id="176169"/>
    <lineage>
        <taxon>Eukaryota</taxon>
        <taxon>Fungi</taxon>
        <taxon>Dikarya</taxon>
        <taxon>Ascomycota</taxon>
        <taxon>Pezizomycotina</taxon>
        <taxon>Eurotiomycetes</taxon>
        <taxon>Eurotiomycetidae</taxon>
        <taxon>Eurotiales</taxon>
        <taxon>Aspergillaceae</taxon>
        <taxon>Aspergillus</taxon>
        <taxon>Aspergillus subgen. Nidulantes</taxon>
    </lineage>
</organism>
<comment type="caution">
    <text evidence="3">The sequence shown here is derived from an EMBL/GenBank/DDBJ whole genome shotgun (WGS) entry which is preliminary data.</text>
</comment>
<evidence type="ECO:0000259" key="2">
    <source>
        <dbReference type="SMART" id="SM00128"/>
    </source>
</evidence>
<proteinExistence type="predicted"/>
<reference evidence="3 4" key="1">
    <citation type="submission" date="2024-07" db="EMBL/GenBank/DDBJ databases">
        <title>Section-level genome sequencing and comparative genomics of Aspergillus sections Usti and Cavernicolus.</title>
        <authorList>
            <consortium name="Lawrence Berkeley National Laboratory"/>
            <person name="Nybo J.L."/>
            <person name="Vesth T.C."/>
            <person name="Theobald S."/>
            <person name="Frisvad J.C."/>
            <person name="Larsen T.O."/>
            <person name="Kjaerboelling I."/>
            <person name="Rothschild-Mancinelli K."/>
            <person name="Lyhne E.K."/>
            <person name="Kogle M.E."/>
            <person name="Barry K."/>
            <person name="Clum A."/>
            <person name="Na H."/>
            <person name="Ledsgaard L."/>
            <person name="Lin J."/>
            <person name="Lipzen A."/>
            <person name="Kuo A."/>
            <person name="Riley R."/>
            <person name="Mondo S."/>
            <person name="Labutti K."/>
            <person name="Haridas S."/>
            <person name="Pangalinan J."/>
            <person name="Salamov A.A."/>
            <person name="Simmons B.A."/>
            <person name="Magnuson J.K."/>
            <person name="Chen J."/>
            <person name="Drula E."/>
            <person name="Henrissat B."/>
            <person name="Wiebenga A."/>
            <person name="Lubbers R.J."/>
            <person name="Gomes A.C."/>
            <person name="Makela M.R."/>
            <person name="Stajich J."/>
            <person name="Grigoriev I.V."/>
            <person name="Mortensen U.H."/>
            <person name="De Vries R.P."/>
            <person name="Baker S.E."/>
            <person name="Andersen M.R."/>
        </authorList>
    </citation>
    <scope>NUCLEOTIDE SEQUENCE [LARGE SCALE GENOMIC DNA]</scope>
    <source>
        <strain evidence="3 4">CBS 588.65</strain>
    </source>
</reference>
<dbReference type="PANTHER" id="PTHR11200">
    <property type="entry name" value="INOSITOL 5-PHOSPHATASE"/>
    <property type="match status" value="1"/>
</dbReference>
<dbReference type="Gene3D" id="3.60.10.10">
    <property type="entry name" value="Endonuclease/exonuclease/phosphatase"/>
    <property type="match status" value="1"/>
</dbReference>
<dbReference type="EMBL" id="JBFXLT010000046">
    <property type="protein sequence ID" value="KAL2812591.1"/>
    <property type="molecule type" value="Genomic_DNA"/>
</dbReference>
<dbReference type="SUPFAM" id="SSF56219">
    <property type="entry name" value="DNase I-like"/>
    <property type="match status" value="1"/>
</dbReference>
<keyword evidence="1" id="KW-1133">Transmembrane helix</keyword>
<keyword evidence="3" id="KW-0378">Hydrolase</keyword>
<gene>
    <name evidence="3" type="ORF">BJX63DRAFT_240176</name>
</gene>
<keyword evidence="3" id="KW-0540">Nuclease</keyword>
<keyword evidence="1" id="KW-0812">Transmembrane</keyword>
<dbReference type="GO" id="GO:0004519">
    <property type="term" value="F:endonuclease activity"/>
    <property type="evidence" value="ECO:0007669"/>
    <property type="project" value="UniProtKB-KW"/>
</dbReference>
<protein>
    <submittedName>
        <fullName evidence="3">Endonuclease/exonuclease/phosphatase</fullName>
    </submittedName>
</protein>
<evidence type="ECO:0000256" key="1">
    <source>
        <dbReference type="SAM" id="Phobius"/>
    </source>
</evidence>
<sequence length="443" mass="48848">MDSLQLYFITFNCALTLIDVDHFSRHLFDALPGTDNSSSTSPNLIVLSLQEIAPLAYAFLGGSYLAPYFRAFSQAVGRATSERWDIPYVNVVTDHSGMTGLMIFARSDVVDNMSSPSIAHVGVGFQEIGNKGAVGARVSYSAPNAPQMGADLTIVAAHLAPMEDAVARRNSDWRSIVERLVFSDPESTNLKNNEDGDGSESAALLSASSNPNNRYPGIFAPGGYLFLGGDLNYRTSDRFPSKQDVLRFPRADADPDDPLHFSHLFKDDQLRREMSQSRCFHGLTEAPVLFPPTYKYHTEARVAARDPSQADKPPQWKWASHRWPSWCDRILFLNTPPGLGDEARVKVLRYDALPVSPTSDHRAVALAVSIPLSTRRELDESQTIAPFPIDPDWASRRDVARRKEYVVGCLAYLGLTWEGNGLLLATGIGIIGAWLVIRSLYSA</sequence>
<feature type="domain" description="Inositol polyphosphate-related phosphatase" evidence="2">
    <location>
        <begin position="2"/>
        <end position="376"/>
    </location>
</feature>
<name>A0ABR4HAX8_9EURO</name>
<feature type="transmembrane region" description="Helical" evidence="1">
    <location>
        <begin position="422"/>
        <end position="441"/>
    </location>
</feature>
<dbReference type="InterPro" id="IPR036691">
    <property type="entry name" value="Endo/exonu/phosph_ase_sf"/>
</dbReference>
<dbReference type="SMART" id="SM00128">
    <property type="entry name" value="IPPc"/>
    <property type="match status" value="1"/>
</dbReference>
<accession>A0ABR4HAX8</accession>
<keyword evidence="1" id="KW-0472">Membrane</keyword>
<dbReference type="InterPro" id="IPR046985">
    <property type="entry name" value="IP5"/>
</dbReference>
<dbReference type="PANTHER" id="PTHR11200:SF286">
    <property type="entry name" value="5-PHOSPHATASE, PUTATIVE (AFU_ORTHOLOGUE AFUA_5G07600)-RELATED"/>
    <property type="match status" value="1"/>
</dbReference>
<evidence type="ECO:0000313" key="3">
    <source>
        <dbReference type="EMBL" id="KAL2812591.1"/>
    </source>
</evidence>
<dbReference type="Proteomes" id="UP001610334">
    <property type="component" value="Unassembled WGS sequence"/>
</dbReference>
<keyword evidence="3" id="KW-0255">Endonuclease</keyword>
<dbReference type="InterPro" id="IPR000300">
    <property type="entry name" value="IPPc"/>
</dbReference>
<dbReference type="Pfam" id="PF22669">
    <property type="entry name" value="Exo_endo_phos2"/>
    <property type="match status" value="1"/>
</dbReference>
<keyword evidence="4" id="KW-1185">Reference proteome</keyword>